<keyword evidence="1" id="KW-0472">Membrane</keyword>
<keyword evidence="1" id="KW-1133">Transmembrane helix</keyword>
<feature type="transmembrane region" description="Helical" evidence="1">
    <location>
        <begin position="35"/>
        <end position="55"/>
    </location>
</feature>
<evidence type="ECO:0000256" key="1">
    <source>
        <dbReference type="SAM" id="Phobius"/>
    </source>
</evidence>
<gene>
    <name evidence="2" type="ORF">SAMN02745746_00809</name>
</gene>
<name>A0A1Y6BI90_9NEIS</name>
<accession>A0A1Y6BI90</accession>
<organism evidence="2 3">
    <name type="scientific">Pseudogulbenkiania subflava DSM 22618</name>
    <dbReference type="NCBI Taxonomy" id="1123014"/>
    <lineage>
        <taxon>Bacteria</taxon>
        <taxon>Pseudomonadati</taxon>
        <taxon>Pseudomonadota</taxon>
        <taxon>Betaproteobacteria</taxon>
        <taxon>Neisseriales</taxon>
        <taxon>Chromobacteriaceae</taxon>
        <taxon>Pseudogulbenkiania</taxon>
    </lineage>
</organism>
<sequence length="60" mass="7021">MIGRLFKFFVLCAVLYAVARWLLNRRQKETLRELFQTLAQALLISSLIFVGLYLAGFQRL</sequence>
<dbReference type="RefSeq" id="WP_085275149.1">
    <property type="nucleotide sequence ID" value="NZ_FXAG01000003.1"/>
</dbReference>
<proteinExistence type="predicted"/>
<keyword evidence="3" id="KW-1185">Reference proteome</keyword>
<dbReference type="STRING" id="1123014.SAMN02745746_00809"/>
<dbReference type="NCBIfam" id="NF047648">
    <property type="entry name" value="MIGRI_fam"/>
    <property type="match status" value="1"/>
</dbReference>
<dbReference type="EMBL" id="FXAG01000003">
    <property type="protein sequence ID" value="SMF02519.1"/>
    <property type="molecule type" value="Genomic_DNA"/>
</dbReference>
<feature type="transmembrane region" description="Helical" evidence="1">
    <location>
        <begin position="6"/>
        <end position="23"/>
    </location>
</feature>
<dbReference type="AlphaFoldDB" id="A0A1Y6BI90"/>
<reference evidence="3" key="1">
    <citation type="submission" date="2017-04" db="EMBL/GenBank/DDBJ databases">
        <authorList>
            <person name="Varghese N."/>
            <person name="Submissions S."/>
        </authorList>
    </citation>
    <scope>NUCLEOTIDE SEQUENCE [LARGE SCALE GENOMIC DNA]</scope>
    <source>
        <strain evidence="3">DSM 22618</strain>
    </source>
</reference>
<protein>
    <submittedName>
        <fullName evidence="2">Uncharacterized protein</fullName>
    </submittedName>
</protein>
<keyword evidence="1" id="KW-0812">Transmembrane</keyword>
<evidence type="ECO:0000313" key="3">
    <source>
        <dbReference type="Proteomes" id="UP000192920"/>
    </source>
</evidence>
<dbReference type="InterPro" id="IPR058186">
    <property type="entry name" value="MIGRI"/>
</dbReference>
<dbReference type="Proteomes" id="UP000192920">
    <property type="component" value="Unassembled WGS sequence"/>
</dbReference>
<evidence type="ECO:0000313" key="2">
    <source>
        <dbReference type="EMBL" id="SMF02519.1"/>
    </source>
</evidence>